<proteinExistence type="predicted"/>
<dbReference type="Gene3D" id="3.40.50.10190">
    <property type="entry name" value="BRCT domain"/>
    <property type="match status" value="1"/>
</dbReference>
<dbReference type="Pfam" id="PF08605">
    <property type="entry name" value="Rad9_Rad53_bind"/>
    <property type="match status" value="1"/>
</dbReference>
<evidence type="ECO:0000313" key="6">
    <source>
        <dbReference type="EMBL" id="CCF58408.1"/>
    </source>
</evidence>
<feature type="domain" description="BRCT" evidence="5">
    <location>
        <begin position="824"/>
        <end position="946"/>
    </location>
</feature>
<dbReference type="InterPro" id="IPR047249">
    <property type="entry name" value="BRCT_p53bp1-like_rpt1"/>
</dbReference>
<dbReference type="Proteomes" id="UP000005220">
    <property type="component" value="Chromosome 5"/>
</dbReference>
<dbReference type="GO" id="GO:0005634">
    <property type="term" value="C:nucleus"/>
    <property type="evidence" value="ECO:0007669"/>
    <property type="project" value="UniProtKB-SubCell"/>
</dbReference>
<comment type="subcellular location">
    <subcellularLocation>
        <location evidence="1">Nucleus</location>
    </subcellularLocation>
</comment>
<dbReference type="HOGENOM" id="CLU_279536_0_0_1"/>
<dbReference type="KEGG" id="kaf:KAFR_0E02550"/>
<accession>H2AVK8</accession>
<dbReference type="SMART" id="SM00292">
    <property type="entry name" value="BRCT"/>
    <property type="match status" value="1"/>
</dbReference>
<evidence type="ECO:0000256" key="3">
    <source>
        <dbReference type="ARBA" id="ARBA00023242"/>
    </source>
</evidence>
<evidence type="ECO:0000256" key="2">
    <source>
        <dbReference type="ARBA" id="ARBA00022763"/>
    </source>
</evidence>
<organism evidence="6 7">
    <name type="scientific">Kazachstania africana (strain ATCC 22294 / BCRC 22015 / CBS 2517 / CECT 1963 / NBRC 1671 / NRRL Y-8276)</name>
    <name type="common">Yeast</name>
    <name type="synonym">Kluyveromyces africanus</name>
    <dbReference type="NCBI Taxonomy" id="1071382"/>
    <lineage>
        <taxon>Eukaryota</taxon>
        <taxon>Fungi</taxon>
        <taxon>Dikarya</taxon>
        <taxon>Ascomycota</taxon>
        <taxon>Saccharomycotina</taxon>
        <taxon>Saccharomycetes</taxon>
        <taxon>Saccharomycetales</taxon>
        <taxon>Saccharomycetaceae</taxon>
        <taxon>Kazachstania</taxon>
    </lineage>
</organism>
<dbReference type="AlphaFoldDB" id="H2AVK8"/>
<gene>
    <name evidence="6" type="primary">KAFR0E02550</name>
    <name evidence="6" type="ORF">KAFR_0E02550</name>
</gene>
<dbReference type="GO" id="GO:0110027">
    <property type="term" value="P:negative regulation of DNA strand resection involved in replication fork processing"/>
    <property type="evidence" value="ECO:0007669"/>
    <property type="project" value="EnsemblFungi"/>
</dbReference>
<keyword evidence="2" id="KW-0227">DNA damage</keyword>
<sequence length="1108" mass="125247">MPDALDQSPGEATDLVIQQTPKAEQVTRRNAVHNSIKGGGLQGNSKKTNPVKFMSTEDIFQQSLKDHAVDIQSDSAISDNIQEMYNRRTPDLNKIANFFKNNKSPGKQNLMTKFQNADIEDTPPNERIQGLPHKLAESENEPDNSRHSQEDEPAMEDNASNTSFQYDTILDNNNIDETFVSRELNASARADIMRSNASSSEKIGQKASEYSYKGHSNGLFQESPEVLLSTTSVVRTGNLDAKNLGNYRDVPGGESKKEDIDSSFEENKELSTEMNKETNFRKVSVHRSINDPPNFLGARDYEGDLSHGSNETPFDYSFVNNTTDGSITTKWIFRPEDDLTGIGSNKSTQVINSSKTQEIQHSSNDMDSTQPILSIPAHESLEERVKTEQVTQSVNLMNTQPLLNQSMNKEILNSQIITSPEYRQVKNDPKLFLTEKPLNSTAIVDEKETSPASQTLPDILFNKDTSSPTPAGRTYDSGNRVYLQVSGKPKLHPISDSSNEMTDENDSAIASDIDATQELPDVDMEADDSQKIVINKRLTKRTFGTLQLSDNEEEGTNNIVKKEPENGADQPKFPNEIRYTDEDYISKNEIIFEDAIWCQYNLDLKYYPALLLSILEKDRSTCRVLFETGESNSKVDDIYNLDIKVGDVVSLSGYDYEVIALECQTHEPFIIRCIRGYDTVHLRKKNANGTLQKKVFIKPLSSICLEPSEWIKRSHIILDEENQFNKKRANEYLRQPIRGRKTTYQSPQKKLYEENENGLTNTHYARNTIDDQALKKEGEDEAADLALSHMQERTKTPSKLLAEPSGSITLKNSSSPKPIIPTTEKREVFAKCLFVLTTVSENKNKLSEMIKSLGGDVIEEDLSSLFETNCELIHHFQKLNIYSLKLAFMGDKDYSTYNFACVISKKYSRSVKYIEALALGWPTLHWKFIEDCYTKNKFLSDSIYQYLLPSGESIRLGSDGKKKTAVLKSNNIFNFYRNLLNGYKLSSQLNCVTTSLVGYFVVLCGSSSLDNFLKFCFASLGVGKICQISNLDELIKDSNVIEKLLRLCEQTQNKLLIYLNYEESNNLRRCREVKEELLSSFPPTRVSFEVESKEWLIQSIISESSGFD</sequence>
<dbReference type="InParanoid" id="H2AVK8"/>
<evidence type="ECO:0000256" key="4">
    <source>
        <dbReference type="SAM" id="MobiDB-lite"/>
    </source>
</evidence>
<dbReference type="Pfam" id="PF00533">
    <property type="entry name" value="BRCT"/>
    <property type="match status" value="1"/>
</dbReference>
<dbReference type="GeneID" id="13883066"/>
<dbReference type="GO" id="GO:0042393">
    <property type="term" value="F:histone binding"/>
    <property type="evidence" value="ECO:0007669"/>
    <property type="project" value="EnsemblFungi"/>
</dbReference>
<dbReference type="GO" id="GO:0045944">
    <property type="term" value="P:positive regulation of transcription by RNA polymerase II"/>
    <property type="evidence" value="ECO:0007669"/>
    <property type="project" value="EnsemblFungi"/>
</dbReference>
<dbReference type="PANTHER" id="PTHR15321:SF3">
    <property type="entry name" value="TP53-BINDING PROTEIN 1"/>
    <property type="match status" value="1"/>
</dbReference>
<dbReference type="GO" id="GO:0031571">
    <property type="term" value="P:mitotic G1 DNA damage checkpoint signaling"/>
    <property type="evidence" value="ECO:0007669"/>
    <property type="project" value="EnsemblFungi"/>
</dbReference>
<dbReference type="FunCoup" id="H2AVK8">
    <property type="interactions" value="208"/>
</dbReference>
<dbReference type="InterPro" id="IPR047252">
    <property type="entry name" value="TP53BP1-like"/>
</dbReference>
<feature type="region of interest" description="Disordered" evidence="4">
    <location>
        <begin position="20"/>
        <end position="49"/>
    </location>
</feature>
<dbReference type="RefSeq" id="XP_003957543.1">
    <property type="nucleotide sequence ID" value="XM_003957494.1"/>
</dbReference>
<dbReference type="EMBL" id="HE650825">
    <property type="protein sequence ID" value="CCF58408.1"/>
    <property type="molecule type" value="Genomic_DNA"/>
</dbReference>
<dbReference type="SUPFAM" id="SSF52113">
    <property type="entry name" value="BRCT domain"/>
    <property type="match status" value="1"/>
</dbReference>
<evidence type="ECO:0000256" key="1">
    <source>
        <dbReference type="ARBA" id="ARBA00004123"/>
    </source>
</evidence>
<name>H2AVK8_KAZAF</name>
<dbReference type="STRING" id="1071382.H2AVK8"/>
<dbReference type="eggNOG" id="KOG3548">
    <property type="taxonomic scope" value="Eukaryota"/>
</dbReference>
<keyword evidence="3" id="KW-0539">Nucleus</keyword>
<dbReference type="GO" id="GO:0006302">
    <property type="term" value="P:double-strand break repair"/>
    <property type="evidence" value="ECO:0007669"/>
    <property type="project" value="EnsemblFungi"/>
</dbReference>
<dbReference type="GO" id="GO:0003690">
    <property type="term" value="F:double-stranded DNA binding"/>
    <property type="evidence" value="ECO:0007669"/>
    <property type="project" value="EnsemblFungi"/>
</dbReference>
<feature type="region of interest" description="Disordered" evidence="4">
    <location>
        <begin position="458"/>
        <end position="478"/>
    </location>
</feature>
<dbReference type="GO" id="GO:0006289">
    <property type="term" value="P:nucleotide-excision repair"/>
    <property type="evidence" value="ECO:0007669"/>
    <property type="project" value="EnsemblFungi"/>
</dbReference>
<dbReference type="InterPro" id="IPR001357">
    <property type="entry name" value="BRCT_dom"/>
</dbReference>
<dbReference type="PROSITE" id="PS50172">
    <property type="entry name" value="BRCT"/>
    <property type="match status" value="1"/>
</dbReference>
<dbReference type="GO" id="GO:0000785">
    <property type="term" value="C:chromatin"/>
    <property type="evidence" value="ECO:0007669"/>
    <property type="project" value="EnsemblFungi"/>
</dbReference>
<dbReference type="PANTHER" id="PTHR15321">
    <property type="entry name" value="TUMOR SUPPRESSOR P53-BINDING PROTEIN 1"/>
    <property type="match status" value="1"/>
</dbReference>
<dbReference type="InterPro" id="IPR013914">
    <property type="entry name" value="Rad9_Rad53-bd_dom_fun"/>
</dbReference>
<keyword evidence="7" id="KW-1185">Reference proteome</keyword>
<dbReference type="GO" id="GO:0008047">
    <property type="term" value="F:enzyme activator activity"/>
    <property type="evidence" value="ECO:0007669"/>
    <property type="project" value="EnsemblFungi"/>
</dbReference>
<feature type="region of interest" description="Disordered" evidence="4">
    <location>
        <begin position="117"/>
        <end position="164"/>
    </location>
</feature>
<dbReference type="OrthoDB" id="129353at2759"/>
<dbReference type="InterPro" id="IPR036420">
    <property type="entry name" value="BRCT_dom_sf"/>
</dbReference>
<dbReference type="GO" id="GO:0031573">
    <property type="term" value="P:mitotic intra-S DNA damage checkpoint signaling"/>
    <property type="evidence" value="ECO:0007669"/>
    <property type="project" value="EnsemblFungi"/>
</dbReference>
<dbReference type="CDD" id="cd17745">
    <property type="entry name" value="BRCT_p53bp1_rpt1"/>
    <property type="match status" value="1"/>
</dbReference>
<dbReference type="GO" id="GO:0090734">
    <property type="term" value="C:site of DNA damage"/>
    <property type="evidence" value="ECO:0007669"/>
    <property type="project" value="EnsemblFungi"/>
</dbReference>
<evidence type="ECO:0000259" key="5">
    <source>
        <dbReference type="PROSITE" id="PS50172"/>
    </source>
</evidence>
<protein>
    <recommendedName>
        <fullName evidence="5">BRCT domain-containing protein</fullName>
    </recommendedName>
</protein>
<reference evidence="6 7" key="1">
    <citation type="journal article" date="2011" name="Proc. Natl. Acad. Sci. U.S.A.">
        <title>Evolutionary erosion of yeast sex chromosomes by mating-type switching accidents.</title>
        <authorList>
            <person name="Gordon J.L."/>
            <person name="Armisen D."/>
            <person name="Proux-Wera E."/>
            <person name="Oheigeartaigh S.S."/>
            <person name="Byrne K.P."/>
            <person name="Wolfe K.H."/>
        </authorList>
    </citation>
    <scope>NUCLEOTIDE SEQUENCE [LARGE SCALE GENOMIC DNA]</scope>
    <source>
        <strain evidence="7">ATCC 22294 / BCRC 22015 / CBS 2517 / CECT 1963 / NBRC 1671 / NRRL Y-8276</strain>
    </source>
</reference>
<evidence type="ECO:0000313" key="7">
    <source>
        <dbReference type="Proteomes" id="UP000005220"/>
    </source>
</evidence>